<protein>
    <submittedName>
        <fullName evidence="1">Uncharacterized protein</fullName>
    </submittedName>
</protein>
<evidence type="ECO:0000313" key="2">
    <source>
        <dbReference type="Proteomes" id="UP000027850"/>
    </source>
</evidence>
<evidence type="ECO:0000313" key="1">
    <source>
        <dbReference type="EMBL" id="KDS37890.1"/>
    </source>
</evidence>
<dbReference type="Proteomes" id="UP000027850">
    <property type="component" value="Unassembled WGS sequence"/>
</dbReference>
<dbReference type="EMBL" id="JNHK01000087">
    <property type="protein sequence ID" value="KDS37890.1"/>
    <property type="molecule type" value="Genomic_DNA"/>
</dbReference>
<organism evidence="1 2">
    <name type="scientific">Parabacteroides distasonis str. 3776 D15 i</name>
    <dbReference type="NCBI Taxonomy" id="1339342"/>
    <lineage>
        <taxon>Bacteria</taxon>
        <taxon>Pseudomonadati</taxon>
        <taxon>Bacteroidota</taxon>
        <taxon>Bacteroidia</taxon>
        <taxon>Bacteroidales</taxon>
        <taxon>Tannerellaceae</taxon>
        <taxon>Parabacteroides</taxon>
    </lineage>
</organism>
<name>A0AB34LG08_PARDI</name>
<sequence length="45" mass="5398">MVDMVDDLDYLHIERCPVHVRREQLLKHKSFNFLTLPTGIDILYL</sequence>
<gene>
    <name evidence="1" type="ORF">M091_0021</name>
</gene>
<proteinExistence type="predicted"/>
<reference evidence="1 2" key="1">
    <citation type="submission" date="2014-04" db="EMBL/GenBank/DDBJ databases">
        <authorList>
            <person name="Sears C."/>
            <person name="Carroll K."/>
            <person name="Sack B.R."/>
            <person name="Qadri F."/>
            <person name="Myers L.L."/>
            <person name="Chung G.-T."/>
            <person name="Escheverria P."/>
            <person name="Fraser C.M."/>
            <person name="Sadzewicz L."/>
            <person name="Shefchek K.A."/>
            <person name="Tallon L."/>
            <person name="Das S.P."/>
            <person name="Daugherty S."/>
            <person name="Mongodin E.F."/>
        </authorList>
    </citation>
    <scope>NUCLEOTIDE SEQUENCE [LARGE SCALE GENOMIC DNA]</scope>
    <source>
        <strain evidence="1 2">3776 D15 i</strain>
    </source>
</reference>
<accession>A0AB34LG08</accession>
<comment type="caution">
    <text evidence="1">The sequence shown here is derived from an EMBL/GenBank/DDBJ whole genome shotgun (WGS) entry which is preliminary data.</text>
</comment>
<dbReference type="AlphaFoldDB" id="A0AB34LG08"/>